<evidence type="ECO:0000256" key="4">
    <source>
        <dbReference type="ARBA" id="ARBA00022475"/>
    </source>
</evidence>
<feature type="transmembrane region" description="Helical" evidence="9">
    <location>
        <begin position="137"/>
        <end position="159"/>
    </location>
</feature>
<keyword evidence="8 9" id="KW-0472">Membrane</keyword>
<dbReference type="InterPro" id="IPR013525">
    <property type="entry name" value="ABC2_TM"/>
</dbReference>
<gene>
    <name evidence="11" type="ORF">CFE62_001015</name>
</gene>
<sequence length="285" mass="33118">MEQIEEKQAIFSTPDKFLNIAICSNTRLALIDIRDGLKEWRIWLLLAWQDIQLRYRRSTLGPFWITLSMAITIYTMGLLYGRLFKIDLAQYYPFLASGILTWGLIASLLTEGVSIFVEAEPFIKQMKQPYSVFIFRVVSKCFIIFFHNILVLLPIIFIFGVKVNIYTLFLPLSLAIIWLNGVSYGAILALLGTRFRDITQLIISLVQVIFFLTPIIWSPSILPERYHYIIRLNPFAQFMELVRNPLLGSLPSKYTLLFTAGITLFGLSISFRIFTRYRARIAYWL</sequence>
<dbReference type="GO" id="GO:0005886">
    <property type="term" value="C:plasma membrane"/>
    <property type="evidence" value="ECO:0007669"/>
    <property type="project" value="UniProtKB-SubCell"/>
</dbReference>
<keyword evidence="12" id="KW-1185">Reference proteome</keyword>
<evidence type="ECO:0000256" key="8">
    <source>
        <dbReference type="ARBA" id="ARBA00023136"/>
    </source>
</evidence>
<dbReference type="GO" id="GO:0015920">
    <property type="term" value="P:lipopolysaccharide transport"/>
    <property type="evidence" value="ECO:0007669"/>
    <property type="project" value="TreeGrafter"/>
</dbReference>
<reference evidence="11 12" key="1">
    <citation type="journal article" date="2017" name="Int. J. Syst. Evol. Microbiol.">
        <title>Aquarickettsiella crustaci n. gen. n. sp. (Gammaproteobacteria: Legionellales: Coxiellaceae); a bacterial pathogen of the freshwater crustacean: Gammarus fossarum (Malacostraca: Amphipoda).</title>
        <authorList>
            <person name="Bojko J."/>
            <person name="Dunn A.M."/>
            <person name="Stebbing P.D."/>
            <person name="Van Aerle R."/>
            <person name="Bacela-Spychalska K."/>
            <person name="Bean T.P."/>
            <person name="Stentiford G.D."/>
        </authorList>
    </citation>
    <scope>NUCLEOTIDE SEQUENCE [LARGE SCALE GENOMIC DNA]</scope>
    <source>
        <strain evidence="11">RA15029</strain>
    </source>
</reference>
<comment type="similarity">
    <text evidence="2 9">Belongs to the ABC-2 integral membrane protein family.</text>
</comment>
<feature type="domain" description="ABC transmembrane type-2" evidence="10">
    <location>
        <begin position="60"/>
        <end position="277"/>
    </location>
</feature>
<reference evidence="11 12" key="2">
    <citation type="journal article" date="2018" name="J. Invertebr. Pathol.">
        <title>'Candidatus Aquirickettsiella gammari' (Gammaproteobacteria: Legionellales: Coxiellaceae): A bacterial pathogen of the freshwater crustacean Gammarus fossarum (Malacostraca: Amphipoda).</title>
        <authorList>
            <person name="Bojko J."/>
            <person name="Dunn A.M."/>
            <person name="Stebbing P.D."/>
            <person name="van Aerle R."/>
            <person name="Bacela-Spychalska K."/>
            <person name="Bean T.P."/>
            <person name="Urrutia A."/>
            <person name="Stentiford G.D."/>
        </authorList>
    </citation>
    <scope>NUCLEOTIDE SEQUENCE [LARGE SCALE GENOMIC DNA]</scope>
    <source>
        <strain evidence="11">RA15029</strain>
    </source>
</reference>
<keyword evidence="4 9" id="KW-1003">Cell membrane</keyword>
<evidence type="ECO:0000256" key="6">
    <source>
        <dbReference type="ARBA" id="ARBA00022989"/>
    </source>
</evidence>
<dbReference type="GO" id="GO:0015774">
    <property type="term" value="P:polysaccharide transport"/>
    <property type="evidence" value="ECO:0007669"/>
    <property type="project" value="UniProtKB-KW"/>
</dbReference>
<feature type="transmembrane region" description="Helical" evidence="9">
    <location>
        <begin position="165"/>
        <end position="191"/>
    </location>
</feature>
<dbReference type="Pfam" id="PF01061">
    <property type="entry name" value="ABC2_membrane"/>
    <property type="match status" value="1"/>
</dbReference>
<dbReference type="AlphaFoldDB" id="A0A370CJL0"/>
<evidence type="ECO:0000256" key="5">
    <source>
        <dbReference type="ARBA" id="ARBA00022692"/>
    </source>
</evidence>
<evidence type="ECO:0000259" key="10">
    <source>
        <dbReference type="PROSITE" id="PS51012"/>
    </source>
</evidence>
<keyword evidence="3 9" id="KW-0813">Transport</keyword>
<keyword evidence="6 9" id="KW-1133">Transmembrane helix</keyword>
<feature type="transmembrane region" description="Helical" evidence="9">
    <location>
        <begin position="92"/>
        <end position="117"/>
    </location>
</feature>
<feature type="transmembrane region" description="Helical" evidence="9">
    <location>
        <begin position="198"/>
        <end position="217"/>
    </location>
</feature>
<name>A0A370CJL0_9COXI</name>
<evidence type="ECO:0000313" key="12">
    <source>
        <dbReference type="Proteomes" id="UP000226429"/>
    </source>
</evidence>
<accession>A0A370CJL0</accession>
<proteinExistence type="inferred from homology"/>
<evidence type="ECO:0000256" key="9">
    <source>
        <dbReference type="RuleBase" id="RU361157"/>
    </source>
</evidence>
<keyword evidence="7" id="KW-0762">Sugar transport</keyword>
<comment type="caution">
    <text evidence="11">The sequence shown here is derived from an EMBL/GenBank/DDBJ whole genome shotgun (WGS) entry which is preliminary data.</text>
</comment>
<evidence type="ECO:0000256" key="3">
    <source>
        <dbReference type="ARBA" id="ARBA00022448"/>
    </source>
</evidence>
<evidence type="ECO:0000313" key="11">
    <source>
        <dbReference type="EMBL" id="RDH40973.1"/>
    </source>
</evidence>
<protein>
    <recommendedName>
        <fullName evidence="9">Transport permease protein</fullName>
    </recommendedName>
</protein>
<keyword evidence="7" id="KW-0625">Polysaccharide transport</keyword>
<dbReference type="GO" id="GO:0140359">
    <property type="term" value="F:ABC-type transporter activity"/>
    <property type="evidence" value="ECO:0007669"/>
    <property type="project" value="InterPro"/>
</dbReference>
<feature type="transmembrane region" description="Helical" evidence="9">
    <location>
        <begin position="254"/>
        <end position="274"/>
    </location>
</feature>
<dbReference type="PROSITE" id="PS51012">
    <property type="entry name" value="ABC_TM2"/>
    <property type="match status" value="1"/>
</dbReference>
<organism evidence="11 12">
    <name type="scientific">Candidatus Aquirickettsiella gammari</name>
    <dbReference type="NCBI Taxonomy" id="2016198"/>
    <lineage>
        <taxon>Bacteria</taxon>
        <taxon>Pseudomonadati</taxon>
        <taxon>Pseudomonadota</taxon>
        <taxon>Gammaproteobacteria</taxon>
        <taxon>Legionellales</taxon>
        <taxon>Coxiellaceae</taxon>
        <taxon>Candidatus Aquirickettsiella</taxon>
    </lineage>
</organism>
<evidence type="ECO:0000256" key="2">
    <source>
        <dbReference type="ARBA" id="ARBA00007783"/>
    </source>
</evidence>
<comment type="subcellular location">
    <subcellularLocation>
        <location evidence="9">Cell inner membrane</location>
        <topology evidence="9">Multi-pass membrane protein</topology>
    </subcellularLocation>
    <subcellularLocation>
        <location evidence="1">Cell membrane</location>
        <topology evidence="1">Multi-pass membrane protein</topology>
    </subcellularLocation>
</comment>
<feature type="transmembrane region" description="Helical" evidence="9">
    <location>
        <begin position="60"/>
        <end position="80"/>
    </location>
</feature>
<dbReference type="EMBL" id="NMOS02000002">
    <property type="protein sequence ID" value="RDH40973.1"/>
    <property type="molecule type" value="Genomic_DNA"/>
</dbReference>
<dbReference type="PANTHER" id="PTHR30413:SF10">
    <property type="entry name" value="CAPSULE POLYSACCHARIDE EXPORT INNER-MEMBRANE PROTEIN CTRC"/>
    <property type="match status" value="1"/>
</dbReference>
<dbReference type="InterPro" id="IPR047817">
    <property type="entry name" value="ABC2_TM_bact-type"/>
</dbReference>
<evidence type="ECO:0000256" key="1">
    <source>
        <dbReference type="ARBA" id="ARBA00004651"/>
    </source>
</evidence>
<dbReference type="Proteomes" id="UP000226429">
    <property type="component" value="Unassembled WGS sequence"/>
</dbReference>
<evidence type="ECO:0000256" key="7">
    <source>
        <dbReference type="ARBA" id="ARBA00023047"/>
    </source>
</evidence>
<keyword evidence="5 9" id="KW-0812">Transmembrane</keyword>
<dbReference type="PANTHER" id="PTHR30413">
    <property type="entry name" value="INNER MEMBRANE TRANSPORT PERMEASE"/>
    <property type="match status" value="1"/>
</dbReference>